<proteinExistence type="predicted"/>
<dbReference type="Proteomes" id="UP000053259">
    <property type="component" value="Unassembled WGS sequence"/>
</dbReference>
<evidence type="ECO:0000313" key="2">
    <source>
        <dbReference type="EMBL" id="KIW05320.1"/>
    </source>
</evidence>
<dbReference type="InParanoid" id="A0A0D2AFQ1"/>
<feature type="region of interest" description="Disordered" evidence="1">
    <location>
        <begin position="60"/>
        <end position="83"/>
    </location>
</feature>
<gene>
    <name evidence="2" type="ORF">PV09_03842</name>
</gene>
<dbReference type="InterPro" id="IPR037473">
    <property type="entry name" value="Lcp-like"/>
</dbReference>
<dbReference type="STRING" id="253628.A0A0D2AFQ1"/>
<feature type="compositionally biased region" description="Polar residues" evidence="1">
    <location>
        <begin position="66"/>
        <end position="79"/>
    </location>
</feature>
<evidence type="ECO:0000256" key="1">
    <source>
        <dbReference type="SAM" id="MobiDB-lite"/>
    </source>
</evidence>
<name>A0A0D2AFQ1_9PEZI</name>
<accession>A0A0D2AFQ1</accession>
<dbReference type="RefSeq" id="XP_016215189.1">
    <property type="nucleotide sequence ID" value="XM_016357100.1"/>
</dbReference>
<reference evidence="2 3" key="1">
    <citation type="submission" date="2015-01" db="EMBL/GenBank/DDBJ databases">
        <title>The Genome Sequence of Ochroconis gallopava CBS43764.</title>
        <authorList>
            <consortium name="The Broad Institute Genomics Platform"/>
            <person name="Cuomo C."/>
            <person name="de Hoog S."/>
            <person name="Gorbushina A."/>
            <person name="Stielow B."/>
            <person name="Teixiera M."/>
            <person name="Abouelleil A."/>
            <person name="Chapman S.B."/>
            <person name="Priest M."/>
            <person name="Young S.K."/>
            <person name="Wortman J."/>
            <person name="Nusbaum C."/>
            <person name="Birren B."/>
        </authorList>
    </citation>
    <scope>NUCLEOTIDE SEQUENCE [LARGE SCALE GENOMIC DNA]</scope>
    <source>
        <strain evidence="2 3">CBS 43764</strain>
    </source>
</reference>
<dbReference type="PANTHER" id="PTHR37539:SF1">
    <property type="entry name" value="ER-BOUND OXYGENASE MPAB_MPAB'_RUBBER OXYGENASE CATALYTIC DOMAIN-CONTAINING PROTEIN"/>
    <property type="match status" value="1"/>
</dbReference>
<dbReference type="OrthoDB" id="6361347at2759"/>
<dbReference type="AlphaFoldDB" id="A0A0D2AFQ1"/>
<evidence type="ECO:0000313" key="3">
    <source>
        <dbReference type="Proteomes" id="UP000053259"/>
    </source>
</evidence>
<dbReference type="PANTHER" id="PTHR37539">
    <property type="entry name" value="SECRETED PROTEIN-RELATED"/>
    <property type="match status" value="1"/>
</dbReference>
<sequence>MVNKTPNLGEKVTYLHPSPNDSSPDDEAPEAQKQRRLEAAALQLRLVRRERLRPLLEIYNEENGPANETTVSRGDSSTPQPSPTKLDAFAVLQKHADTDPTLKALGTHVNGVPDWVDWSQIARGHDVFYRYAVVNLFGLAYQSLFVRLAASRPVEVLLRTGGFSTAASKRRGFETGQWNLEVTKDVASLQPGGPGWESTVRVRLLHSAVRSRIRVT</sequence>
<organism evidence="2 3">
    <name type="scientific">Verruconis gallopava</name>
    <dbReference type="NCBI Taxonomy" id="253628"/>
    <lineage>
        <taxon>Eukaryota</taxon>
        <taxon>Fungi</taxon>
        <taxon>Dikarya</taxon>
        <taxon>Ascomycota</taxon>
        <taxon>Pezizomycotina</taxon>
        <taxon>Dothideomycetes</taxon>
        <taxon>Pleosporomycetidae</taxon>
        <taxon>Venturiales</taxon>
        <taxon>Sympoventuriaceae</taxon>
        <taxon>Verruconis</taxon>
    </lineage>
</organism>
<keyword evidence="3" id="KW-1185">Reference proteome</keyword>
<dbReference type="HOGENOM" id="CLU_1278491_0_0_1"/>
<dbReference type="EMBL" id="KN847538">
    <property type="protein sequence ID" value="KIW05320.1"/>
    <property type="molecule type" value="Genomic_DNA"/>
</dbReference>
<feature type="region of interest" description="Disordered" evidence="1">
    <location>
        <begin position="1"/>
        <end position="34"/>
    </location>
</feature>
<dbReference type="VEuPathDB" id="FungiDB:PV09_03842"/>
<protein>
    <submittedName>
        <fullName evidence="2">Uncharacterized protein</fullName>
    </submittedName>
</protein>
<dbReference type="GeneID" id="27311815"/>